<proteinExistence type="predicted"/>
<dbReference type="EMBL" id="NMUH01006240">
    <property type="protein sequence ID" value="MQM14809.1"/>
    <property type="molecule type" value="Genomic_DNA"/>
</dbReference>
<keyword evidence="2" id="KW-0732">Signal</keyword>
<evidence type="ECO:0000313" key="4">
    <source>
        <dbReference type="EMBL" id="MQM14809.1"/>
    </source>
</evidence>
<feature type="signal peptide" evidence="2">
    <location>
        <begin position="1"/>
        <end position="19"/>
    </location>
</feature>
<dbReference type="InterPro" id="IPR025558">
    <property type="entry name" value="DUF4283"/>
</dbReference>
<accession>A0A843WWU3</accession>
<dbReference type="Pfam" id="PF14111">
    <property type="entry name" value="DUF4283"/>
    <property type="match status" value="1"/>
</dbReference>
<organism evidence="4 5">
    <name type="scientific">Colocasia esculenta</name>
    <name type="common">Wild taro</name>
    <name type="synonym">Arum esculentum</name>
    <dbReference type="NCBI Taxonomy" id="4460"/>
    <lineage>
        <taxon>Eukaryota</taxon>
        <taxon>Viridiplantae</taxon>
        <taxon>Streptophyta</taxon>
        <taxon>Embryophyta</taxon>
        <taxon>Tracheophyta</taxon>
        <taxon>Spermatophyta</taxon>
        <taxon>Magnoliopsida</taxon>
        <taxon>Liliopsida</taxon>
        <taxon>Araceae</taxon>
        <taxon>Aroideae</taxon>
        <taxon>Colocasieae</taxon>
        <taxon>Colocasia</taxon>
    </lineage>
</organism>
<dbReference type="Proteomes" id="UP000652761">
    <property type="component" value="Unassembled WGS sequence"/>
</dbReference>
<evidence type="ECO:0000256" key="2">
    <source>
        <dbReference type="SAM" id="SignalP"/>
    </source>
</evidence>
<dbReference type="PANTHER" id="PTHR31286">
    <property type="entry name" value="GLYCINE-RICH CELL WALL STRUCTURAL PROTEIN 1.8-LIKE"/>
    <property type="match status" value="1"/>
</dbReference>
<dbReference type="OrthoDB" id="993965at2759"/>
<reference evidence="4" key="1">
    <citation type="submission" date="2017-07" db="EMBL/GenBank/DDBJ databases">
        <title>Taro Niue Genome Assembly and Annotation.</title>
        <authorList>
            <person name="Atibalentja N."/>
            <person name="Keating K."/>
            <person name="Fields C.J."/>
        </authorList>
    </citation>
    <scope>NUCLEOTIDE SEQUENCE</scope>
    <source>
        <strain evidence="4">Niue_2</strain>
        <tissue evidence="4">Leaf</tissue>
    </source>
</reference>
<feature type="transmembrane region" description="Helical" evidence="1">
    <location>
        <begin position="90"/>
        <end position="113"/>
    </location>
</feature>
<sequence length="925" mass="99032">MRVVIEVVLFALAHQGVAAVFTPCVAESVLHVSGRESPSVGPVSSRAVGAAVSGGESFLLAVVLLWPLVHLGCTLFTFGVCAPGACDSTLCCVVCLFVCFVHCFTSLLSVGGFEFSASRTRQKITSCAIPALLGFGAAVGLLALTAAVHGVAGGDPDLPPSSARLGRSHSSCSIDGGPTPGVALSHDAATPHQKSFAQILMASVLPSTLPIKVHSPACTDSGEPATFFSLEEVRISCAPFNLAIIACTPVGRPSFQEIRVHLAQRFSFVKDFIISALDGRHLLLRFQDKEDYLKVLLKDTLFVKGYLFRFFQWSMDFSPDEDSSLIPVWVEMPGLPANFYNEPMLKSIAGSLGQVLQAPMVVNNNVTSTLLMPSDKIVMRFDQGDICPPFEIPIAPTLGEDGVLGGDLVQSDGRALNKKGYGGISQENFLLLSKLFMNLEVITSFWKPMAESPVSSSGDSEACCLASTRPSDLSALGVAPVGRGLIAARLAVAIRVAVATWFPIATGRMSRRAALSHQGYCRGALPRRDGIATACGGATVPVLPRVVSVASLCVGMCPRAGFALRTFWLSLFPGTPVLENLLREYSGLRACSIARACTVFIARLCLVSVGVVGLALGRPVLLVVPASVFSRFRGPVLGCQPMMAPACVASRPGGVCAEHCFCFVPDSIGFCGSRFLLLWPLGARRCGSSVSDGLQRRLWRRVVVSSSESERCELLYPSLFSVPKRDRGARRILIATPGDVAFWLPPFWLVVCMRAACRARDGHADVDRRLATGSRVATWSRRSDTSHRDRTIRRVRVCDRDMSRCRDLIAAQAPVAITVEGGALALVVLLGNAAHMVSCKLTRLCSVAPSVVTSTVGSPRFRGEPGTWECSGFVQVQWYRQGLVIFLDTLTLEESCVVVWLVSIVLVWFSGAAAGPFVRGCETER</sequence>
<feature type="transmembrane region" description="Helical" evidence="1">
    <location>
        <begin position="897"/>
        <end position="918"/>
    </location>
</feature>
<gene>
    <name evidence="4" type="ORF">Taro_047744</name>
</gene>
<comment type="caution">
    <text evidence="4">The sequence shown here is derived from an EMBL/GenBank/DDBJ whole genome shotgun (WGS) entry which is preliminary data.</text>
</comment>
<dbReference type="InterPro" id="IPR040256">
    <property type="entry name" value="At4g02000-like"/>
</dbReference>
<keyword evidence="1" id="KW-1133">Transmembrane helix</keyword>
<feature type="chain" id="PRO_5032796200" description="DUF4283 domain-containing protein" evidence="2">
    <location>
        <begin position="20"/>
        <end position="925"/>
    </location>
</feature>
<keyword evidence="5" id="KW-1185">Reference proteome</keyword>
<evidence type="ECO:0000259" key="3">
    <source>
        <dbReference type="Pfam" id="PF14111"/>
    </source>
</evidence>
<keyword evidence="1" id="KW-0472">Membrane</keyword>
<feature type="transmembrane region" description="Helical" evidence="1">
    <location>
        <begin position="58"/>
        <end position="78"/>
    </location>
</feature>
<evidence type="ECO:0000256" key="1">
    <source>
        <dbReference type="SAM" id="Phobius"/>
    </source>
</evidence>
<name>A0A843WWU3_COLES</name>
<protein>
    <recommendedName>
        <fullName evidence="3">DUF4283 domain-containing protein</fullName>
    </recommendedName>
</protein>
<dbReference type="AlphaFoldDB" id="A0A843WWU3"/>
<dbReference type="PANTHER" id="PTHR31286:SF180">
    <property type="entry name" value="OS10G0362600 PROTEIN"/>
    <property type="match status" value="1"/>
</dbReference>
<keyword evidence="1" id="KW-0812">Transmembrane</keyword>
<evidence type="ECO:0000313" key="5">
    <source>
        <dbReference type="Proteomes" id="UP000652761"/>
    </source>
</evidence>
<feature type="domain" description="DUF4283" evidence="3">
    <location>
        <begin position="241"/>
        <end position="321"/>
    </location>
</feature>